<reference evidence="1" key="1">
    <citation type="journal article" date="2023" name="G3 (Bethesda)">
        <title>A reference genome for the long-term kleptoplast-retaining sea slug Elysia crispata morphotype clarki.</title>
        <authorList>
            <person name="Eastman K.E."/>
            <person name="Pendleton A.L."/>
            <person name="Shaikh M.A."/>
            <person name="Suttiyut T."/>
            <person name="Ogas R."/>
            <person name="Tomko P."/>
            <person name="Gavelis G."/>
            <person name="Widhalm J.R."/>
            <person name="Wisecaver J.H."/>
        </authorList>
    </citation>
    <scope>NUCLEOTIDE SEQUENCE</scope>
    <source>
        <strain evidence="1">ECLA1</strain>
    </source>
</reference>
<gene>
    <name evidence="1" type="ORF">RRG08_065189</name>
</gene>
<proteinExistence type="predicted"/>
<accession>A0AAE0XPV2</accession>
<dbReference type="Proteomes" id="UP001283361">
    <property type="component" value="Unassembled WGS sequence"/>
</dbReference>
<sequence>MRSRILLQEPHIIHLIHPSEVVSSGPSKSQWEGDISAQIDLMDLTHRFFFFCIFCKLMRISIRSKEALLFGSVYNHRICPTMSDQCPNGPAPKFPVEDRGVWEPTAVQSPVGHCGNIARLLCRFLYLQILI</sequence>
<keyword evidence="2" id="KW-1185">Reference proteome</keyword>
<dbReference type="EMBL" id="JAWDGP010007855">
    <property type="protein sequence ID" value="KAK3702394.1"/>
    <property type="molecule type" value="Genomic_DNA"/>
</dbReference>
<comment type="caution">
    <text evidence="1">The sequence shown here is derived from an EMBL/GenBank/DDBJ whole genome shotgun (WGS) entry which is preliminary data.</text>
</comment>
<evidence type="ECO:0000313" key="1">
    <source>
        <dbReference type="EMBL" id="KAK3702394.1"/>
    </source>
</evidence>
<name>A0AAE0XPV2_9GAST</name>
<organism evidence="1 2">
    <name type="scientific">Elysia crispata</name>
    <name type="common">lettuce slug</name>
    <dbReference type="NCBI Taxonomy" id="231223"/>
    <lineage>
        <taxon>Eukaryota</taxon>
        <taxon>Metazoa</taxon>
        <taxon>Spiralia</taxon>
        <taxon>Lophotrochozoa</taxon>
        <taxon>Mollusca</taxon>
        <taxon>Gastropoda</taxon>
        <taxon>Heterobranchia</taxon>
        <taxon>Euthyneura</taxon>
        <taxon>Panpulmonata</taxon>
        <taxon>Sacoglossa</taxon>
        <taxon>Placobranchoidea</taxon>
        <taxon>Plakobranchidae</taxon>
        <taxon>Elysia</taxon>
    </lineage>
</organism>
<protein>
    <submittedName>
        <fullName evidence="1">Uncharacterized protein</fullName>
    </submittedName>
</protein>
<dbReference type="AlphaFoldDB" id="A0AAE0XPV2"/>
<evidence type="ECO:0000313" key="2">
    <source>
        <dbReference type="Proteomes" id="UP001283361"/>
    </source>
</evidence>